<dbReference type="EMBL" id="AGUD01000003">
    <property type="protein sequence ID" value="EHN13060.1"/>
    <property type="molecule type" value="Genomic_DNA"/>
</dbReference>
<proteinExistence type="predicted"/>
<evidence type="ECO:0000313" key="2">
    <source>
        <dbReference type="EMBL" id="EHN13060.1"/>
    </source>
</evidence>
<dbReference type="PATRIC" id="fig|1097667.3.peg.61"/>
<feature type="compositionally biased region" description="Low complexity" evidence="1">
    <location>
        <begin position="99"/>
        <end position="116"/>
    </location>
</feature>
<protein>
    <submittedName>
        <fullName evidence="2">Uncharacterized protein</fullName>
    </submittedName>
</protein>
<accession>H0DZV6</accession>
<gene>
    <name evidence="2" type="ORF">PAI11_00610</name>
</gene>
<feature type="region of interest" description="Disordered" evidence="1">
    <location>
        <begin position="99"/>
        <end position="123"/>
    </location>
</feature>
<evidence type="ECO:0000313" key="3">
    <source>
        <dbReference type="Proteomes" id="UP000005143"/>
    </source>
</evidence>
<keyword evidence="3" id="KW-1185">Reference proteome</keyword>
<evidence type="ECO:0000256" key="1">
    <source>
        <dbReference type="SAM" id="MobiDB-lite"/>
    </source>
</evidence>
<dbReference type="AlphaFoldDB" id="H0DZV6"/>
<sequence>MFTVPVDVVAEFRGRKQSREFQRDGKTFNSSEVLYFELDNPLSGEPMHLRVRVNQLERDQVAFEGIERGDQVRIVGVVRAAEQGDEYGSQLIVGRFAQPGSPAAPQANGAAKAGAKVPTPAGA</sequence>
<comment type="caution">
    <text evidence="2">The sequence shown here is derived from an EMBL/GenBank/DDBJ whole genome shotgun (WGS) entry which is preliminary data.</text>
</comment>
<organism evidence="2 3">
    <name type="scientific">Patulibacter medicamentivorans</name>
    <dbReference type="NCBI Taxonomy" id="1097667"/>
    <lineage>
        <taxon>Bacteria</taxon>
        <taxon>Bacillati</taxon>
        <taxon>Actinomycetota</taxon>
        <taxon>Thermoleophilia</taxon>
        <taxon>Solirubrobacterales</taxon>
        <taxon>Patulibacteraceae</taxon>
        <taxon>Patulibacter</taxon>
    </lineage>
</organism>
<name>H0DZV6_9ACTN</name>
<dbReference type="RefSeq" id="WP_007569629.1">
    <property type="nucleotide sequence ID" value="NZ_AGUD01000003.1"/>
</dbReference>
<reference evidence="2 3" key="1">
    <citation type="journal article" date="2013" name="Biodegradation">
        <title>Quantitative proteomic analysis of ibuprofen-degrading Patulibacter sp. strain I11.</title>
        <authorList>
            <person name="Almeida B."/>
            <person name="Kjeldal H."/>
            <person name="Lolas I."/>
            <person name="Knudsen A.D."/>
            <person name="Carvalho G."/>
            <person name="Nielsen K.L."/>
            <person name="Barreto Crespo M.T."/>
            <person name="Stensballe A."/>
            <person name="Nielsen J.L."/>
        </authorList>
    </citation>
    <scope>NUCLEOTIDE SEQUENCE [LARGE SCALE GENOMIC DNA]</scope>
    <source>
        <strain evidence="2 3">I11</strain>
    </source>
</reference>
<dbReference type="Proteomes" id="UP000005143">
    <property type="component" value="Unassembled WGS sequence"/>
</dbReference>